<evidence type="ECO:0000313" key="8">
    <source>
        <dbReference type="Proteomes" id="UP000243459"/>
    </source>
</evidence>
<dbReference type="SUPFAM" id="SSF64484">
    <property type="entry name" value="beta and beta-prime subunits of DNA dependent RNA-polymerase"/>
    <property type="match status" value="1"/>
</dbReference>
<dbReference type="GO" id="GO:0000428">
    <property type="term" value="C:DNA-directed RNA polymerase complex"/>
    <property type="evidence" value="ECO:0007669"/>
    <property type="project" value="UniProtKB-KW"/>
</dbReference>
<accession>A0A5P1EEA6</accession>
<protein>
    <recommendedName>
        <fullName evidence="1">DNA-directed RNA polymerase</fullName>
        <ecNumber evidence="1">2.7.7.6</ecNumber>
    </recommendedName>
</protein>
<sequence>MISQFFSVIINAFPPSSSTLHRQLFSDLGLASSVLIDPVSISSVHQVLGVLKRIINEDCLLLGFKPKDDRPDWMILRLFPIQPPTVRPSVMMDSSARSEVHGSVTGRNFKTEMHDKRIELLQSSWLIELDAFYVNFTGLDIGEPGEIFRKFSCDLSGAQPVMSMTFSDSIKYEYSLTCAICLLILRRVELVYYKPLDYLERIGNFKAAARVALRRGDLVYYKPHEVYDPMRSFADGFPNLFINNDQDIRGQHVAYSSRYQKKEMLQKLAKKDGAIARKRDIEQLWKFYVSYKRRHHVDDIQKEQQRLLESGTFNTTNLGEYVMVLDVPSL</sequence>
<evidence type="ECO:0000259" key="6">
    <source>
        <dbReference type="Pfam" id="PF04997"/>
    </source>
</evidence>
<dbReference type="InterPro" id="IPR007080">
    <property type="entry name" value="RNA_pol_Rpb1_1"/>
</dbReference>
<proteinExistence type="predicted"/>
<keyword evidence="8" id="KW-1185">Reference proteome</keyword>
<keyword evidence="4" id="KW-0548">Nucleotidyltransferase</keyword>
<dbReference type="GO" id="GO:0006351">
    <property type="term" value="P:DNA-templated transcription"/>
    <property type="evidence" value="ECO:0007669"/>
    <property type="project" value="InterPro"/>
</dbReference>
<dbReference type="PANTHER" id="PTHR46764:SF2">
    <property type="entry name" value="E3 UBIQUITIN-PROTEIN LIGASE BAH1-LIKE-RELATED"/>
    <property type="match status" value="1"/>
</dbReference>
<dbReference type="GO" id="GO:0003677">
    <property type="term" value="F:DNA binding"/>
    <property type="evidence" value="ECO:0007669"/>
    <property type="project" value="InterPro"/>
</dbReference>
<dbReference type="Gramene" id="ONK64113">
    <property type="protein sequence ID" value="ONK64113"/>
    <property type="gene ID" value="A4U43_C07F22210"/>
</dbReference>
<dbReference type="Pfam" id="PF04997">
    <property type="entry name" value="RNA_pol_Rpb1_1"/>
    <property type="match status" value="1"/>
</dbReference>
<evidence type="ECO:0000256" key="5">
    <source>
        <dbReference type="ARBA" id="ARBA00023163"/>
    </source>
</evidence>
<keyword evidence="3" id="KW-0808">Transferase</keyword>
<dbReference type="InterPro" id="IPR033326">
    <property type="entry name" value="BAH1"/>
</dbReference>
<evidence type="ECO:0000256" key="3">
    <source>
        <dbReference type="ARBA" id="ARBA00022679"/>
    </source>
</evidence>
<dbReference type="EC" id="2.7.7.6" evidence="1"/>
<evidence type="ECO:0000256" key="2">
    <source>
        <dbReference type="ARBA" id="ARBA00022478"/>
    </source>
</evidence>
<name>A0A5P1EEA6_ASPOF</name>
<gene>
    <name evidence="7" type="ORF">A4U43_C07F22210</name>
</gene>
<evidence type="ECO:0000313" key="7">
    <source>
        <dbReference type="EMBL" id="ONK64113.1"/>
    </source>
</evidence>
<evidence type="ECO:0000256" key="1">
    <source>
        <dbReference type="ARBA" id="ARBA00012418"/>
    </source>
</evidence>
<keyword evidence="5" id="KW-0804">Transcription</keyword>
<dbReference type="GO" id="GO:0003899">
    <property type="term" value="F:DNA-directed RNA polymerase activity"/>
    <property type="evidence" value="ECO:0007669"/>
    <property type="project" value="UniProtKB-EC"/>
</dbReference>
<dbReference type="Proteomes" id="UP000243459">
    <property type="component" value="Chromosome 7"/>
</dbReference>
<keyword evidence="2" id="KW-0240">DNA-directed RNA polymerase</keyword>
<evidence type="ECO:0000256" key="4">
    <source>
        <dbReference type="ARBA" id="ARBA00022695"/>
    </source>
</evidence>
<dbReference type="PANTHER" id="PTHR46764">
    <property type="entry name" value="E3 UBIQUITIN-PROTEIN LIGASE BAH1"/>
    <property type="match status" value="1"/>
</dbReference>
<dbReference type="EMBL" id="CM007387">
    <property type="protein sequence ID" value="ONK64113.1"/>
    <property type="molecule type" value="Genomic_DNA"/>
</dbReference>
<feature type="domain" description="RNA polymerase Rpb1" evidence="6">
    <location>
        <begin position="43"/>
        <end position="99"/>
    </location>
</feature>
<reference evidence="8" key="1">
    <citation type="journal article" date="2017" name="Nat. Commun.">
        <title>The asparagus genome sheds light on the origin and evolution of a young Y chromosome.</title>
        <authorList>
            <person name="Harkess A."/>
            <person name="Zhou J."/>
            <person name="Xu C."/>
            <person name="Bowers J.E."/>
            <person name="Van der Hulst R."/>
            <person name="Ayyampalayam S."/>
            <person name="Mercati F."/>
            <person name="Riccardi P."/>
            <person name="McKain M.R."/>
            <person name="Kakrana A."/>
            <person name="Tang H."/>
            <person name="Ray J."/>
            <person name="Groenendijk J."/>
            <person name="Arikit S."/>
            <person name="Mathioni S.M."/>
            <person name="Nakano M."/>
            <person name="Shan H."/>
            <person name="Telgmann-Rauber A."/>
            <person name="Kanno A."/>
            <person name="Yue Z."/>
            <person name="Chen H."/>
            <person name="Li W."/>
            <person name="Chen Y."/>
            <person name="Xu X."/>
            <person name="Zhang Y."/>
            <person name="Luo S."/>
            <person name="Chen H."/>
            <person name="Gao J."/>
            <person name="Mao Z."/>
            <person name="Pires J.C."/>
            <person name="Luo M."/>
            <person name="Kudrna D."/>
            <person name="Wing R.A."/>
            <person name="Meyers B.C."/>
            <person name="Yi K."/>
            <person name="Kong H."/>
            <person name="Lavrijsen P."/>
            <person name="Sunseri F."/>
            <person name="Falavigna A."/>
            <person name="Ye Y."/>
            <person name="Leebens-Mack J.H."/>
            <person name="Chen G."/>
        </authorList>
    </citation>
    <scope>NUCLEOTIDE SEQUENCE [LARGE SCALE GENOMIC DNA]</scope>
    <source>
        <strain evidence="8">cv. DH0086</strain>
    </source>
</reference>
<organism evidence="7 8">
    <name type="scientific">Asparagus officinalis</name>
    <name type="common">Garden asparagus</name>
    <dbReference type="NCBI Taxonomy" id="4686"/>
    <lineage>
        <taxon>Eukaryota</taxon>
        <taxon>Viridiplantae</taxon>
        <taxon>Streptophyta</taxon>
        <taxon>Embryophyta</taxon>
        <taxon>Tracheophyta</taxon>
        <taxon>Spermatophyta</taxon>
        <taxon>Magnoliopsida</taxon>
        <taxon>Liliopsida</taxon>
        <taxon>Asparagales</taxon>
        <taxon>Asparagaceae</taxon>
        <taxon>Asparagoideae</taxon>
        <taxon>Asparagus</taxon>
    </lineage>
</organism>
<dbReference type="AlphaFoldDB" id="A0A5P1EEA6"/>